<gene>
    <name evidence="1" type="ORF">SAMN04488244_101110</name>
</gene>
<dbReference type="EMBL" id="FNVG01000001">
    <property type="protein sequence ID" value="SEF41541.1"/>
    <property type="molecule type" value="Genomic_DNA"/>
</dbReference>
<organism evidence="1 2">
    <name type="scientific">Vibrio hangzhouensis</name>
    <dbReference type="NCBI Taxonomy" id="462991"/>
    <lineage>
        <taxon>Bacteria</taxon>
        <taxon>Pseudomonadati</taxon>
        <taxon>Pseudomonadota</taxon>
        <taxon>Gammaproteobacteria</taxon>
        <taxon>Vibrionales</taxon>
        <taxon>Vibrionaceae</taxon>
        <taxon>Vibrio</taxon>
    </lineage>
</organism>
<name>A0A1H5RVK0_9VIBR</name>
<protein>
    <submittedName>
        <fullName evidence="1">Uncharacterized protein</fullName>
    </submittedName>
</protein>
<keyword evidence="2" id="KW-1185">Reference proteome</keyword>
<reference evidence="2" key="1">
    <citation type="submission" date="2016-10" db="EMBL/GenBank/DDBJ databases">
        <authorList>
            <person name="Varghese N."/>
            <person name="Submissions S."/>
        </authorList>
    </citation>
    <scope>NUCLEOTIDE SEQUENCE [LARGE SCALE GENOMIC DNA]</scope>
    <source>
        <strain evidence="2">CGMCC 1.7062</strain>
    </source>
</reference>
<dbReference type="AlphaFoldDB" id="A0A1H5RVK0"/>
<sequence>MLEVHWTDATNLSLVRRSSFKQALRYYNKMYLNQDNSNILPPLPFLFDSGFLLLR</sequence>
<dbReference type="Proteomes" id="UP000236721">
    <property type="component" value="Unassembled WGS sequence"/>
</dbReference>
<accession>A0A1H5RVK0</accession>
<proteinExistence type="predicted"/>
<evidence type="ECO:0000313" key="1">
    <source>
        <dbReference type="EMBL" id="SEF41541.1"/>
    </source>
</evidence>
<evidence type="ECO:0000313" key="2">
    <source>
        <dbReference type="Proteomes" id="UP000236721"/>
    </source>
</evidence>